<dbReference type="EMBL" id="QMKO01000241">
    <property type="protein sequence ID" value="RTG91337.1"/>
    <property type="molecule type" value="Genomic_DNA"/>
</dbReference>
<evidence type="ECO:0000256" key="2">
    <source>
        <dbReference type="SAM" id="MobiDB-lite"/>
    </source>
</evidence>
<dbReference type="SMART" id="SM01052">
    <property type="entry name" value="CAP_GLY"/>
    <property type="match status" value="1"/>
</dbReference>
<evidence type="ECO:0000313" key="4">
    <source>
        <dbReference type="EMBL" id="RTG91337.1"/>
    </source>
</evidence>
<proteinExistence type="predicted"/>
<feature type="compositionally biased region" description="Low complexity" evidence="2">
    <location>
        <begin position="94"/>
        <end position="115"/>
    </location>
</feature>
<evidence type="ECO:0000259" key="3">
    <source>
        <dbReference type="PROSITE" id="PS50245"/>
    </source>
</evidence>
<dbReference type="Pfam" id="PF01302">
    <property type="entry name" value="CAP_GLY"/>
    <property type="match status" value="1"/>
</dbReference>
<dbReference type="Gene3D" id="2.30.30.190">
    <property type="entry name" value="CAP Gly-rich-like domain"/>
    <property type="match status" value="1"/>
</dbReference>
<dbReference type="PROSITE" id="PS50245">
    <property type="entry name" value="CAP_GLY_2"/>
    <property type="match status" value="1"/>
</dbReference>
<dbReference type="SUPFAM" id="SSF74924">
    <property type="entry name" value="Cap-Gly domain"/>
    <property type="match status" value="1"/>
</dbReference>
<dbReference type="PROSITE" id="PS00845">
    <property type="entry name" value="CAP_GLY_1"/>
    <property type="match status" value="1"/>
</dbReference>
<keyword evidence="1" id="KW-0175">Coiled coil</keyword>
<dbReference type="Proteomes" id="UP000290809">
    <property type="component" value="Unassembled WGS sequence"/>
</dbReference>
<feature type="region of interest" description="Disordered" evidence="2">
    <location>
        <begin position="94"/>
        <end position="251"/>
    </location>
</feature>
<dbReference type="InterPro" id="IPR036859">
    <property type="entry name" value="CAP-Gly_dom_sf"/>
</dbReference>
<evidence type="ECO:0000256" key="1">
    <source>
        <dbReference type="SAM" id="Coils"/>
    </source>
</evidence>
<feature type="coiled-coil region" evidence="1">
    <location>
        <begin position="311"/>
        <end position="376"/>
    </location>
</feature>
<feature type="region of interest" description="Disordered" evidence="2">
    <location>
        <begin position="276"/>
        <end position="306"/>
    </location>
</feature>
<sequence>MAEGKLKIGSRVEVTGKDVVGTITIAYIGTTQFSPGKWVGVILYLEEAKGKNNGTVQGKRYFTCEENHGIFVRPSQLTLLDDQDGSSTMDLSISSVLSESGTTSESSTSRLSLGETPKRTGSSTSLSSSLKPEMAKGRTLKSPALKRSSLASSTPSVKDKPNLPASTGRRPPEIRKASQISSTGSNPDLVQSNVAPISKSESPLNKSTESKPVRESIQPSGDTLPKTISSTVKTSDPKLPTTTDGSKIPEVSTISGASDIKIISQKLELENISIKHKDSSHKIPRSSVVSPSAVVSSDGGGTHSPDTELELTNLRAEITTLHDQIEALKMKREEDKTRIQELERIKIQFTQLEENRRLMREQAAELQREIAQLKTVCFSYATNCND</sequence>
<dbReference type="STRING" id="6184.A0A430QUL3"/>
<dbReference type="AlphaFoldDB" id="A0A430QUL3"/>
<feature type="compositionally biased region" description="Low complexity" evidence="2">
    <location>
        <begin position="286"/>
        <end position="297"/>
    </location>
</feature>
<evidence type="ECO:0000313" key="5">
    <source>
        <dbReference type="Proteomes" id="UP000290809"/>
    </source>
</evidence>
<protein>
    <recommendedName>
        <fullName evidence="3">CAP-Gly domain-containing protein</fullName>
    </recommendedName>
</protein>
<feature type="compositionally biased region" description="Polar residues" evidence="2">
    <location>
        <begin position="178"/>
        <end position="207"/>
    </location>
</feature>
<accession>A0A430QUL3</accession>
<feature type="compositionally biased region" description="Polar residues" evidence="2">
    <location>
        <begin position="217"/>
        <end position="245"/>
    </location>
</feature>
<organism evidence="4 5">
    <name type="scientific">Schistosoma bovis</name>
    <name type="common">Blood fluke</name>
    <dbReference type="NCBI Taxonomy" id="6184"/>
    <lineage>
        <taxon>Eukaryota</taxon>
        <taxon>Metazoa</taxon>
        <taxon>Spiralia</taxon>
        <taxon>Lophotrochozoa</taxon>
        <taxon>Platyhelminthes</taxon>
        <taxon>Trematoda</taxon>
        <taxon>Digenea</taxon>
        <taxon>Strigeidida</taxon>
        <taxon>Schistosomatoidea</taxon>
        <taxon>Schistosomatidae</taxon>
        <taxon>Schistosoma</taxon>
    </lineage>
</organism>
<reference evidence="4 5" key="1">
    <citation type="journal article" date="2019" name="PLoS Pathog.">
        <title>Genome sequence of the bovine parasite Schistosoma bovis Tanzania.</title>
        <authorList>
            <person name="Oey H."/>
            <person name="Zakrzewski M."/>
            <person name="Gobert G."/>
            <person name="Gravermann K."/>
            <person name="Stoye J."/>
            <person name="Jones M."/>
            <person name="Mcmanus D."/>
            <person name="Krause L."/>
        </authorList>
    </citation>
    <scope>NUCLEOTIDE SEQUENCE [LARGE SCALE GENOMIC DNA]</scope>
    <source>
        <strain evidence="4 5">TAN1997</strain>
    </source>
</reference>
<feature type="domain" description="CAP-Gly" evidence="3">
    <location>
        <begin position="29"/>
        <end position="73"/>
    </location>
</feature>
<comment type="caution">
    <text evidence="4">The sequence shown here is derived from an EMBL/GenBank/DDBJ whole genome shotgun (WGS) entry which is preliminary data.</text>
</comment>
<gene>
    <name evidence="4" type="ORF">DC041_0009068</name>
</gene>
<dbReference type="PANTHER" id="PTHR18916">
    <property type="entry name" value="DYNACTIN 1-RELATED MICROTUBULE-BINDING"/>
    <property type="match status" value="1"/>
</dbReference>
<dbReference type="InterPro" id="IPR000938">
    <property type="entry name" value="CAP-Gly_domain"/>
</dbReference>
<keyword evidence="5" id="KW-1185">Reference proteome</keyword>
<name>A0A430QUL3_SCHBO</name>